<dbReference type="PANTHER" id="PTHR13774">
    <property type="entry name" value="PHENAZINE BIOSYNTHESIS PROTEIN"/>
    <property type="match status" value="1"/>
</dbReference>
<dbReference type="EMBL" id="JBHMBW010000016">
    <property type="protein sequence ID" value="MFB9625394.1"/>
    <property type="molecule type" value="Genomic_DNA"/>
</dbReference>
<evidence type="ECO:0000313" key="3">
    <source>
        <dbReference type="EMBL" id="MFB9625394.1"/>
    </source>
</evidence>
<dbReference type="Proteomes" id="UP001589532">
    <property type="component" value="Unassembled WGS sequence"/>
</dbReference>
<evidence type="ECO:0000313" key="4">
    <source>
        <dbReference type="Proteomes" id="UP001589532"/>
    </source>
</evidence>
<dbReference type="SUPFAM" id="SSF54506">
    <property type="entry name" value="Diaminopimelate epimerase-like"/>
    <property type="match status" value="1"/>
</dbReference>
<gene>
    <name evidence="3" type="ORF">ACFFSA_20095</name>
</gene>
<dbReference type="InterPro" id="IPR003719">
    <property type="entry name" value="Phenazine_PhzF-like"/>
</dbReference>
<dbReference type="RefSeq" id="WP_344987840.1">
    <property type="nucleotide sequence ID" value="NZ_BAAAXV010000002.1"/>
</dbReference>
<keyword evidence="4" id="KW-1185">Reference proteome</keyword>
<reference evidence="3 4" key="1">
    <citation type="submission" date="2024-09" db="EMBL/GenBank/DDBJ databases">
        <authorList>
            <person name="Sun Q."/>
            <person name="Mori K."/>
        </authorList>
    </citation>
    <scope>NUCLEOTIDE SEQUENCE [LARGE SCALE GENOMIC DNA]</scope>
    <source>
        <strain evidence="3 4">JCM 3143</strain>
    </source>
</reference>
<name>A0ABV5S141_9ACTN</name>
<sequence>MIAWFLVDAFAERPFTGNPAAVVRLGAAADEGWMRRVAAELQQPTTVFVWADADRWRIRWFTPTHELPLCGHATLAATHVLDQDHIVFHHGGGALSVRRHHGRIWLEFGGVAVTEGPIPQDVLDALGLAEAAGFASNDAEYVVTLDTAAQVAQIRPDIQRILRLPVGRVIVTAPGGEDADFTSRVFVPAHGLDEDQVTGSAHAVLGPLWAARLGRTRLEAVQASARRGRLALRIEDGHVHVGGHAVTVSRGELMDATVAGPG</sequence>
<evidence type="ECO:0000256" key="1">
    <source>
        <dbReference type="ARBA" id="ARBA00008270"/>
    </source>
</evidence>
<evidence type="ECO:0000256" key="2">
    <source>
        <dbReference type="ARBA" id="ARBA00023235"/>
    </source>
</evidence>
<dbReference type="PANTHER" id="PTHR13774:SF17">
    <property type="entry name" value="PHENAZINE BIOSYNTHESIS-LIKE DOMAIN-CONTAINING PROTEIN"/>
    <property type="match status" value="1"/>
</dbReference>
<comment type="caution">
    <text evidence="3">The sequence shown here is derived from an EMBL/GenBank/DDBJ whole genome shotgun (WGS) entry which is preliminary data.</text>
</comment>
<accession>A0ABV5S141</accession>
<comment type="similarity">
    <text evidence="1">Belongs to the PhzF family.</text>
</comment>
<keyword evidence="2" id="KW-0413">Isomerase</keyword>
<dbReference type="Gene3D" id="3.10.310.10">
    <property type="entry name" value="Diaminopimelate Epimerase, Chain A, domain 1"/>
    <property type="match status" value="2"/>
</dbReference>
<dbReference type="Pfam" id="PF02567">
    <property type="entry name" value="PhzC-PhzF"/>
    <property type="match status" value="1"/>
</dbReference>
<dbReference type="PIRSF" id="PIRSF016184">
    <property type="entry name" value="PhzC_PhzF"/>
    <property type="match status" value="1"/>
</dbReference>
<protein>
    <submittedName>
        <fullName evidence="3">PhzF family phenazine biosynthesis protein</fullName>
    </submittedName>
</protein>
<proteinExistence type="inferred from homology"/>
<organism evidence="3 4">
    <name type="scientific">Nonomuraea helvata</name>
    <dbReference type="NCBI Taxonomy" id="37484"/>
    <lineage>
        <taxon>Bacteria</taxon>
        <taxon>Bacillati</taxon>
        <taxon>Actinomycetota</taxon>
        <taxon>Actinomycetes</taxon>
        <taxon>Streptosporangiales</taxon>
        <taxon>Streptosporangiaceae</taxon>
        <taxon>Nonomuraea</taxon>
    </lineage>
</organism>